<name>A0A2A2EFW8_9BIFI</name>
<proteinExistence type="predicted"/>
<protein>
    <submittedName>
        <fullName evidence="1">Calpastatin</fullName>
    </submittedName>
</protein>
<accession>A0A2A2EFW8</accession>
<sequence length="154" mass="17300">MTKRHSAYDLTRFVQAQESGIGFGVGSYDMALREICAGRKSSHWIWYIFSQLGGLGKSEMSRRYALHGADEARAFLDHPVLGAHLREITQALLLVEERNPVIVMGSAIDARKLCSSMTLFAQVAEDETLFADVLDAYFDGRRDRRTLAMLRSRG</sequence>
<gene>
    <name evidence="1" type="ORF">B1400_1525</name>
</gene>
<organism evidence="1 2">
    <name type="scientific">Bifidobacterium italicum</name>
    <dbReference type="NCBI Taxonomy" id="1960968"/>
    <lineage>
        <taxon>Bacteria</taxon>
        <taxon>Bacillati</taxon>
        <taxon>Actinomycetota</taxon>
        <taxon>Actinomycetes</taxon>
        <taxon>Bifidobacteriales</taxon>
        <taxon>Bifidobacteriaceae</taxon>
        <taxon>Bifidobacterium</taxon>
    </lineage>
</organism>
<keyword evidence="2" id="KW-1185">Reference proteome</keyword>
<dbReference type="Gene3D" id="1.25.40.380">
    <property type="entry name" value="Protein of unknown function DUF1810"/>
    <property type="match status" value="1"/>
</dbReference>
<dbReference type="InterPro" id="IPR036287">
    <property type="entry name" value="Rv1873-like_sf"/>
</dbReference>
<dbReference type="EMBL" id="MVOG01000033">
    <property type="protein sequence ID" value="PAU67842.1"/>
    <property type="molecule type" value="Genomic_DNA"/>
</dbReference>
<dbReference type="InterPro" id="IPR014937">
    <property type="entry name" value="DUF1810"/>
</dbReference>
<reference evidence="1 2" key="1">
    <citation type="journal article" date="2017" name="ISME J.">
        <title>Unveiling bifidobacterial biogeography across the mammalian branch of the tree of life.</title>
        <authorList>
            <person name="Milani C."/>
            <person name="Mangifesta M."/>
            <person name="Mancabelli L."/>
            <person name="Lugli G.A."/>
            <person name="James K."/>
            <person name="Duranti S."/>
            <person name="Turroni F."/>
            <person name="Ferrario C."/>
            <person name="Ossiprandi M.C."/>
            <person name="van Sinderen D."/>
            <person name="Ventura M."/>
        </authorList>
    </citation>
    <scope>NUCLEOTIDE SEQUENCE [LARGE SCALE GENOMIC DNA]</scope>
    <source>
        <strain evidence="1 2">70</strain>
    </source>
</reference>
<dbReference type="OrthoDB" id="9801870at2"/>
<comment type="caution">
    <text evidence="1">The sequence shown here is derived from an EMBL/GenBank/DDBJ whole genome shotgun (WGS) entry which is preliminary data.</text>
</comment>
<dbReference type="RefSeq" id="WP_095613845.1">
    <property type="nucleotide sequence ID" value="NZ_MVOG01000033.1"/>
</dbReference>
<evidence type="ECO:0000313" key="1">
    <source>
        <dbReference type="EMBL" id="PAU67842.1"/>
    </source>
</evidence>
<dbReference type="Proteomes" id="UP000217986">
    <property type="component" value="Unassembled WGS sequence"/>
</dbReference>
<evidence type="ECO:0000313" key="2">
    <source>
        <dbReference type="Proteomes" id="UP000217986"/>
    </source>
</evidence>
<dbReference type="Pfam" id="PF08837">
    <property type="entry name" value="DUF1810"/>
    <property type="match status" value="1"/>
</dbReference>
<dbReference type="SUPFAM" id="SSF140736">
    <property type="entry name" value="Rv1873-like"/>
    <property type="match status" value="1"/>
</dbReference>
<dbReference type="PIRSF" id="PIRSF008546">
    <property type="entry name" value="UCP008546"/>
    <property type="match status" value="1"/>
</dbReference>
<dbReference type="AlphaFoldDB" id="A0A2A2EFW8"/>